<gene>
    <name evidence="4" type="ORF">SAMN02983006_01139</name>
</gene>
<dbReference type="STRING" id="29563.SAMN02983006_01139"/>
<evidence type="ECO:0000313" key="4">
    <source>
        <dbReference type="EMBL" id="SFL43751.1"/>
    </source>
</evidence>
<keyword evidence="2" id="KW-0472">Membrane</keyword>
<dbReference type="RefSeq" id="WP_089860890.1">
    <property type="nucleotide sequence ID" value="NZ_FOTI01000012.1"/>
</dbReference>
<reference evidence="4 5" key="1">
    <citation type="submission" date="2016-10" db="EMBL/GenBank/DDBJ databases">
        <authorList>
            <person name="de Groot N.N."/>
        </authorList>
    </citation>
    <scope>NUCLEOTIDE SEQUENCE [LARGE SCALE GENOMIC DNA]</scope>
    <source>
        <strain evidence="4 5">ATCC 51327</strain>
    </source>
</reference>
<dbReference type="AlphaFoldDB" id="A0A1I4HQC0"/>
<evidence type="ECO:0000256" key="2">
    <source>
        <dbReference type="SAM" id="Phobius"/>
    </source>
</evidence>
<feature type="compositionally biased region" description="Polar residues" evidence="1">
    <location>
        <begin position="93"/>
        <end position="107"/>
    </location>
</feature>
<evidence type="ECO:0000313" key="5">
    <source>
        <dbReference type="Proteomes" id="UP000199006"/>
    </source>
</evidence>
<dbReference type="OrthoDB" id="2112193at2"/>
<feature type="domain" description="SPOR" evidence="3">
    <location>
        <begin position="106"/>
        <end position="180"/>
    </location>
</feature>
<protein>
    <submittedName>
        <fullName evidence="4">Sporulation related domain-containing protein</fullName>
    </submittedName>
</protein>
<keyword evidence="2" id="KW-1133">Transmembrane helix</keyword>
<dbReference type="Proteomes" id="UP000199006">
    <property type="component" value="Unassembled WGS sequence"/>
</dbReference>
<dbReference type="Gene3D" id="3.30.70.1070">
    <property type="entry name" value="Sporulation related repeat"/>
    <property type="match status" value="1"/>
</dbReference>
<evidence type="ECO:0000256" key="1">
    <source>
        <dbReference type="SAM" id="MobiDB-lite"/>
    </source>
</evidence>
<dbReference type="GO" id="GO:0042834">
    <property type="term" value="F:peptidoglycan binding"/>
    <property type="evidence" value="ECO:0007669"/>
    <property type="project" value="InterPro"/>
</dbReference>
<dbReference type="InterPro" id="IPR036680">
    <property type="entry name" value="SPOR-like_sf"/>
</dbReference>
<dbReference type="PROSITE" id="PS51724">
    <property type="entry name" value="SPOR"/>
    <property type="match status" value="1"/>
</dbReference>
<feature type="compositionally biased region" description="Polar residues" evidence="1">
    <location>
        <begin position="49"/>
        <end position="79"/>
    </location>
</feature>
<dbReference type="SUPFAM" id="SSF110997">
    <property type="entry name" value="Sporulation related repeat"/>
    <property type="match status" value="1"/>
</dbReference>
<keyword evidence="2" id="KW-0812">Transmembrane</keyword>
<proteinExistence type="predicted"/>
<organism evidence="4 5">
    <name type="scientific">Halanaerobium salsuginis</name>
    <dbReference type="NCBI Taxonomy" id="29563"/>
    <lineage>
        <taxon>Bacteria</taxon>
        <taxon>Bacillati</taxon>
        <taxon>Bacillota</taxon>
        <taxon>Clostridia</taxon>
        <taxon>Halanaerobiales</taxon>
        <taxon>Halanaerobiaceae</taxon>
        <taxon>Halanaerobium</taxon>
    </lineage>
</organism>
<dbReference type="EMBL" id="FOTI01000012">
    <property type="protein sequence ID" value="SFL43751.1"/>
    <property type="molecule type" value="Genomic_DNA"/>
</dbReference>
<accession>A0A1I4HQC0</accession>
<feature type="region of interest" description="Disordered" evidence="1">
    <location>
        <begin position="49"/>
        <end position="107"/>
    </location>
</feature>
<name>A0A1I4HQC0_9FIRM</name>
<dbReference type="InterPro" id="IPR007730">
    <property type="entry name" value="SPOR-like_dom"/>
</dbReference>
<keyword evidence="5" id="KW-1185">Reference proteome</keyword>
<dbReference type="Pfam" id="PF05036">
    <property type="entry name" value="SPOR"/>
    <property type="match status" value="1"/>
</dbReference>
<sequence>MSKKDEKGFSLILVVIFMSIAALFVGYLLGSWLIGFLVGDSSQMAEKQSDSVVTEPLTSTANKEQIESSEVTVQKNNQAEQEDNKPADKKIESTVQNNSKQKTARNNSAGNYSVQVGAFNNYNNALALKNELADKFNYQTLVTDDSPHQVQVTGFSTREEAESAEAKLESAGYNGFIVTRE</sequence>
<evidence type="ECO:0000259" key="3">
    <source>
        <dbReference type="PROSITE" id="PS51724"/>
    </source>
</evidence>
<feature type="transmembrane region" description="Helical" evidence="2">
    <location>
        <begin position="12"/>
        <end position="38"/>
    </location>
</feature>
<feature type="compositionally biased region" description="Basic and acidic residues" evidence="1">
    <location>
        <begin position="82"/>
        <end position="92"/>
    </location>
</feature>